<feature type="domain" description="Acyl-CoA thioesterase-like N-terminal HotDog" evidence="1">
    <location>
        <begin position="28"/>
        <end position="113"/>
    </location>
</feature>
<dbReference type="Gene3D" id="2.40.160.210">
    <property type="entry name" value="Acyl-CoA thioesterase, double hotdog domain"/>
    <property type="match status" value="1"/>
</dbReference>
<evidence type="ECO:0000259" key="2">
    <source>
        <dbReference type="Pfam" id="PF20789"/>
    </source>
</evidence>
<evidence type="ECO:0000313" key="3">
    <source>
        <dbReference type="EMBL" id="KAJ7359590.1"/>
    </source>
</evidence>
<comment type="caution">
    <text evidence="3">The sequence shown here is derived from an EMBL/GenBank/DDBJ whole genome shotgun (WGS) entry which is preliminary data.</text>
</comment>
<keyword evidence="4" id="KW-1185">Reference proteome</keyword>
<dbReference type="Pfam" id="PF20789">
    <property type="entry name" value="4HBT_3C"/>
    <property type="match status" value="1"/>
</dbReference>
<dbReference type="SUPFAM" id="SSF54637">
    <property type="entry name" value="Thioesterase/thiol ester dehydrase-isomerase"/>
    <property type="match status" value="1"/>
</dbReference>
<dbReference type="Proteomes" id="UP001218218">
    <property type="component" value="Unassembled WGS sequence"/>
</dbReference>
<dbReference type="InterPro" id="IPR042171">
    <property type="entry name" value="Acyl-CoA_hotdog"/>
</dbReference>
<gene>
    <name evidence="3" type="ORF">DFH08DRAFT_846470</name>
</gene>
<name>A0AAD7AID2_9AGAR</name>
<reference evidence="3" key="1">
    <citation type="submission" date="2023-03" db="EMBL/GenBank/DDBJ databases">
        <title>Massive genome expansion in bonnet fungi (Mycena s.s.) driven by repeated elements and novel gene families across ecological guilds.</title>
        <authorList>
            <consortium name="Lawrence Berkeley National Laboratory"/>
            <person name="Harder C.B."/>
            <person name="Miyauchi S."/>
            <person name="Viragh M."/>
            <person name="Kuo A."/>
            <person name="Thoen E."/>
            <person name="Andreopoulos B."/>
            <person name="Lu D."/>
            <person name="Skrede I."/>
            <person name="Drula E."/>
            <person name="Henrissat B."/>
            <person name="Morin E."/>
            <person name="Kohler A."/>
            <person name="Barry K."/>
            <person name="LaButti K."/>
            <person name="Morin E."/>
            <person name="Salamov A."/>
            <person name="Lipzen A."/>
            <person name="Mereny Z."/>
            <person name="Hegedus B."/>
            <person name="Baldrian P."/>
            <person name="Stursova M."/>
            <person name="Weitz H."/>
            <person name="Taylor A."/>
            <person name="Grigoriev I.V."/>
            <person name="Nagy L.G."/>
            <person name="Martin F."/>
            <person name="Kauserud H."/>
        </authorList>
    </citation>
    <scope>NUCLEOTIDE SEQUENCE</scope>
    <source>
        <strain evidence="3">CBHHK002</strain>
    </source>
</reference>
<dbReference type="InterPro" id="IPR049449">
    <property type="entry name" value="TesB_ACOT8-like_N"/>
</dbReference>
<dbReference type="InterPro" id="IPR052389">
    <property type="entry name" value="Sec_Metab_Biosynth-Assoc"/>
</dbReference>
<sequence>MAPLGKAIGVNYSGPPNADTKTFRGDIDPEWTVGNVPNGGYVLALVLEACILHQASTPHRDPIHVSAHFLQATSIAPFEVRVRTLRRGRGFTNVLADLVQQDRTRITAHLIFGSLEPPRLVPPSSYARRLPLYVHPSAAAATPMARPWRFKEHIKWAGDPHLRAQNAPDSPTRTTATTIGGGGLVWGAWFALTGRDERVTPASIAFLADTFLNLPSLLPRSERGGLVSGETWFPTMTLSIEFKAPIPPPSARHAARTVGLYSTGTFWGEPQGRHDAYVEIWTAPSELGEGKERGGWREEQFCLATATQMALSLPMEVNAGRAKYDAPKAEAKAKL</sequence>
<protein>
    <submittedName>
        <fullName evidence="3">Thioesterase-like superfamily-domain-containing protein</fullName>
    </submittedName>
</protein>
<dbReference type="Pfam" id="PF13622">
    <property type="entry name" value="4HBT_3"/>
    <property type="match status" value="1"/>
</dbReference>
<evidence type="ECO:0000313" key="4">
    <source>
        <dbReference type="Proteomes" id="UP001218218"/>
    </source>
</evidence>
<accession>A0AAD7AID2</accession>
<dbReference type="InterPro" id="IPR029069">
    <property type="entry name" value="HotDog_dom_sf"/>
</dbReference>
<evidence type="ECO:0000259" key="1">
    <source>
        <dbReference type="Pfam" id="PF13622"/>
    </source>
</evidence>
<organism evidence="3 4">
    <name type="scientific">Mycena albidolilacea</name>
    <dbReference type="NCBI Taxonomy" id="1033008"/>
    <lineage>
        <taxon>Eukaryota</taxon>
        <taxon>Fungi</taxon>
        <taxon>Dikarya</taxon>
        <taxon>Basidiomycota</taxon>
        <taxon>Agaricomycotina</taxon>
        <taxon>Agaricomycetes</taxon>
        <taxon>Agaricomycetidae</taxon>
        <taxon>Agaricales</taxon>
        <taxon>Marasmiineae</taxon>
        <taxon>Mycenaceae</taxon>
        <taxon>Mycena</taxon>
    </lineage>
</organism>
<feature type="domain" description="Acyl-CoA thioesterase-like C-terminal" evidence="2">
    <location>
        <begin position="177"/>
        <end position="283"/>
    </location>
</feature>
<proteinExistence type="predicted"/>
<dbReference type="EMBL" id="JARIHO010000006">
    <property type="protein sequence ID" value="KAJ7359590.1"/>
    <property type="molecule type" value="Genomic_DNA"/>
</dbReference>
<dbReference type="AlphaFoldDB" id="A0AAD7AID2"/>
<dbReference type="PANTHER" id="PTHR38110">
    <property type="entry name" value="CHROMOSOME 23, WHOLE GENOME SHOTGUN SEQUENCE"/>
    <property type="match status" value="1"/>
</dbReference>
<dbReference type="PANTHER" id="PTHR38110:SF1">
    <property type="entry name" value="THIOESTERASE DOMAIN-CONTAINING PROTEIN"/>
    <property type="match status" value="1"/>
</dbReference>
<dbReference type="InterPro" id="IPR049450">
    <property type="entry name" value="ACOT8-like_C"/>
</dbReference>